<dbReference type="InParanoid" id="A0A200Q7N2"/>
<evidence type="ECO:0000313" key="2">
    <source>
        <dbReference type="EMBL" id="OVA06489.1"/>
    </source>
</evidence>
<reference evidence="2 3" key="1">
    <citation type="journal article" date="2017" name="Mol. Plant">
        <title>The Genome of Medicinal Plant Macleaya cordata Provides New Insights into Benzylisoquinoline Alkaloids Metabolism.</title>
        <authorList>
            <person name="Liu X."/>
            <person name="Liu Y."/>
            <person name="Huang P."/>
            <person name="Ma Y."/>
            <person name="Qing Z."/>
            <person name="Tang Q."/>
            <person name="Cao H."/>
            <person name="Cheng P."/>
            <person name="Zheng Y."/>
            <person name="Yuan Z."/>
            <person name="Zhou Y."/>
            <person name="Liu J."/>
            <person name="Tang Z."/>
            <person name="Zhuo Y."/>
            <person name="Zhang Y."/>
            <person name="Yu L."/>
            <person name="Huang J."/>
            <person name="Yang P."/>
            <person name="Peng Q."/>
            <person name="Zhang J."/>
            <person name="Jiang W."/>
            <person name="Zhang Z."/>
            <person name="Lin K."/>
            <person name="Ro D.K."/>
            <person name="Chen X."/>
            <person name="Xiong X."/>
            <person name="Shang Y."/>
            <person name="Huang S."/>
            <person name="Zeng J."/>
        </authorList>
    </citation>
    <scope>NUCLEOTIDE SEQUENCE [LARGE SCALE GENOMIC DNA]</scope>
    <source>
        <strain evidence="3">cv. BLH2017</strain>
        <tissue evidence="2">Root</tissue>
    </source>
</reference>
<dbReference type="AlphaFoldDB" id="A0A200Q7N2"/>
<dbReference type="OrthoDB" id="1924189at2759"/>
<dbReference type="Gene3D" id="1.25.40.10">
    <property type="entry name" value="Tetratricopeptide repeat domain"/>
    <property type="match status" value="1"/>
</dbReference>
<feature type="region of interest" description="Disordered" evidence="1">
    <location>
        <begin position="42"/>
        <end position="81"/>
    </location>
</feature>
<dbReference type="SUPFAM" id="SSF48452">
    <property type="entry name" value="TPR-like"/>
    <property type="match status" value="1"/>
</dbReference>
<dbReference type="InterPro" id="IPR011990">
    <property type="entry name" value="TPR-like_helical_dom_sf"/>
</dbReference>
<comment type="caution">
    <text evidence="2">The sequence shown here is derived from an EMBL/GenBank/DDBJ whole genome shotgun (WGS) entry which is preliminary data.</text>
</comment>
<name>A0A200Q7N2_MACCD</name>
<keyword evidence="3" id="KW-1185">Reference proteome</keyword>
<dbReference type="PANTHER" id="PTHR26312">
    <property type="entry name" value="TETRATRICOPEPTIDE REPEAT PROTEIN 5"/>
    <property type="match status" value="1"/>
</dbReference>
<organism evidence="2 3">
    <name type="scientific">Macleaya cordata</name>
    <name type="common">Five-seeded plume-poppy</name>
    <name type="synonym">Bocconia cordata</name>
    <dbReference type="NCBI Taxonomy" id="56857"/>
    <lineage>
        <taxon>Eukaryota</taxon>
        <taxon>Viridiplantae</taxon>
        <taxon>Streptophyta</taxon>
        <taxon>Embryophyta</taxon>
        <taxon>Tracheophyta</taxon>
        <taxon>Spermatophyta</taxon>
        <taxon>Magnoliopsida</taxon>
        <taxon>Ranunculales</taxon>
        <taxon>Papaveraceae</taxon>
        <taxon>Papaveroideae</taxon>
        <taxon>Macleaya</taxon>
    </lineage>
</organism>
<accession>A0A200Q7N2</accession>
<gene>
    <name evidence="2" type="ORF">BVC80_479g76</name>
</gene>
<dbReference type="OMA" id="TCYPLDS"/>
<feature type="region of interest" description="Disordered" evidence="1">
    <location>
        <begin position="1"/>
        <end position="24"/>
    </location>
</feature>
<dbReference type="PANTHER" id="PTHR26312:SF132">
    <property type="entry name" value="OS01G0855200 PROTEIN"/>
    <property type="match status" value="1"/>
</dbReference>
<dbReference type="FunCoup" id="A0A200Q7N2">
    <property type="interactions" value="1021"/>
</dbReference>
<proteinExistence type="predicted"/>
<protein>
    <submittedName>
        <fullName evidence="2">Tetratricopeptide repeat-containing domain</fullName>
    </submittedName>
</protein>
<dbReference type="EMBL" id="MVGT01002801">
    <property type="protein sequence ID" value="OVA06489.1"/>
    <property type="molecule type" value="Genomic_DNA"/>
</dbReference>
<feature type="compositionally biased region" description="Polar residues" evidence="1">
    <location>
        <begin position="61"/>
        <end position="70"/>
    </location>
</feature>
<evidence type="ECO:0000313" key="3">
    <source>
        <dbReference type="Proteomes" id="UP000195402"/>
    </source>
</evidence>
<dbReference type="STRING" id="56857.A0A200Q7N2"/>
<sequence length="508" mass="56688">MKSKSQNLRRACSASLDEFSDEEFSDEEFSKQIQELALRFQLSGDSDNNNSADADADSEIETSISNNSLRSNEDFSKSNSRINPVQSSIPFHLWLGIKPEQPDWAGKEEIIPVIIERKANSVDLPHSLRIIKRKNQWDEGFREAGESALSSVKKAFSSMVFIIREIQSYTLQMREILFYEDIQGILSRVQKEMNASFVWLFQQVFSRTPTLMVSVMILLANFTVYSMASNTAIAAPHPPMATLTETVSSTENQNQQKFKFDSSSIKTFSVSSSVGQTNSGGGNNGGGGKIRLVAGEDGFYDESSSSNLHRSILPDEISQVSSIGNPTSSTQEMVNEEELKLWNSILEEASKMQRAVRGEALDEETMKQFVSPIIAVSEPEDYTDYFKTELLYQLALSQEPQNPLLLSNYAQFLYLVVHDHDRAEEYFNRAIQVESAAPDAEALSRYANFLWAVRKDLGAAEQTYLEAIAADPGNTFHASNYAHFLWSTGAEDTCYPLDSPSSTSIEAA</sequence>
<dbReference type="Proteomes" id="UP000195402">
    <property type="component" value="Unassembled WGS sequence"/>
</dbReference>
<evidence type="ECO:0000256" key="1">
    <source>
        <dbReference type="SAM" id="MobiDB-lite"/>
    </source>
</evidence>